<dbReference type="GO" id="GO:0016787">
    <property type="term" value="F:hydrolase activity"/>
    <property type="evidence" value="ECO:0007669"/>
    <property type="project" value="InterPro"/>
</dbReference>
<dbReference type="OrthoDB" id="9814708at2"/>
<dbReference type="AlphaFoldDB" id="M5UJA4"/>
<keyword evidence="3" id="KW-1185">Reference proteome</keyword>
<dbReference type="InterPro" id="IPR010496">
    <property type="entry name" value="AL/BT2_dom"/>
</dbReference>
<dbReference type="Gene3D" id="2.60.120.560">
    <property type="entry name" value="Exo-inulinase, domain 1"/>
    <property type="match status" value="1"/>
</dbReference>
<evidence type="ECO:0000259" key="1">
    <source>
        <dbReference type="Pfam" id="PF06439"/>
    </source>
</evidence>
<feature type="domain" description="3-keto-alpha-glucoside-1,2-lyase/3-keto-2-hydroxy-glucal hydratase" evidence="1">
    <location>
        <begin position="126"/>
        <end position="297"/>
    </location>
</feature>
<dbReference type="Pfam" id="PF06439">
    <property type="entry name" value="3keto-disac_hyd"/>
    <property type="match status" value="1"/>
</dbReference>
<sequence>MMLKTDKGTLFIENLPENAQVLVDGEQAELTIDEETMIAKTVLSEGEYQVEVSIDGSVVQGESVTISTAGENRVVFRNIQADSVEPSTIEDTESMSDTFPGPRNVGAEELLFQPEFERVEQTGFSTLGPFSIENGLLIANGQKGNAISRDDYQDFELLAEWRLGPSSNSGIYYRSPPVTEVEFGNEYALVTDTKADPVPTNQKTASLFGVMHPRVSKNFPPYTWHSSKIICVGKNIEHWLDGQLMLSYAIDGEDFIQAVSRNVQKRERRELVGLSIPGRILLQSLAGQVAFRKVSIRRIQEIQKGPSEDKTVSDTLNDSAFPISADPIAKPTKRVPLRELHSEDKKVSEYKVSDTVFDAVAPRRASSISADMTPHDLLTSEDYEWSEPRYLGLFPYHARDLDRELGDFLLAQYSAVSKAKNAPPSLCLLKRNPGDSQWRSVERLNISSTTWDWNPSLSRDGLHLAFQSNRAGGKSPHSDIWFSRRETLDSPWSKPAINFRGSTKNRDESPCFAENGLAVYFNSARFKGKEGTSLVVTRRPHLTARWLPAEELGPKFNVGLYSTAPVLSEDDRVLIFATRGNQKSGERRSLWMSTREEIGSPWSQPSRLDDKLSLDGQVMPRMISPDGQTLVMKYVPQGAKDPAKVGTWVTHRVKRSR</sequence>
<comment type="caution">
    <text evidence="2">The sequence shown here is derived from an EMBL/GenBank/DDBJ whole genome shotgun (WGS) entry which is preliminary data.</text>
</comment>
<evidence type="ECO:0000313" key="3">
    <source>
        <dbReference type="Proteomes" id="UP000011885"/>
    </source>
</evidence>
<organism evidence="2 3">
    <name type="scientific">Rhodopirellula sallentina SM41</name>
    <dbReference type="NCBI Taxonomy" id="1263870"/>
    <lineage>
        <taxon>Bacteria</taxon>
        <taxon>Pseudomonadati</taxon>
        <taxon>Planctomycetota</taxon>
        <taxon>Planctomycetia</taxon>
        <taxon>Pirellulales</taxon>
        <taxon>Pirellulaceae</taxon>
        <taxon>Rhodopirellula</taxon>
    </lineage>
</organism>
<dbReference type="Proteomes" id="UP000011885">
    <property type="component" value="Unassembled WGS sequence"/>
</dbReference>
<dbReference type="EMBL" id="ANOH01000052">
    <property type="protein sequence ID" value="EMI57926.1"/>
    <property type="molecule type" value="Genomic_DNA"/>
</dbReference>
<dbReference type="SUPFAM" id="SSF82171">
    <property type="entry name" value="DPP6 N-terminal domain-like"/>
    <property type="match status" value="1"/>
</dbReference>
<name>M5UJA4_9BACT</name>
<dbReference type="PATRIC" id="fig|1263870.3.peg.696"/>
<protein>
    <submittedName>
        <fullName evidence="2">Protein containing DUF1080</fullName>
    </submittedName>
</protein>
<reference evidence="2 3" key="1">
    <citation type="journal article" date="2013" name="Mar. Genomics">
        <title>Expression of sulfatases in Rhodopirellula baltica and the diversity of sulfatases in the genus Rhodopirellula.</title>
        <authorList>
            <person name="Wegner C.E."/>
            <person name="Richter-Heitmann T."/>
            <person name="Klindworth A."/>
            <person name="Klockow C."/>
            <person name="Richter M."/>
            <person name="Achstetter T."/>
            <person name="Glockner F.O."/>
            <person name="Harder J."/>
        </authorList>
    </citation>
    <scope>NUCLEOTIDE SEQUENCE [LARGE SCALE GENOMIC DNA]</scope>
    <source>
        <strain evidence="2 3">SM41</strain>
    </source>
</reference>
<evidence type="ECO:0000313" key="2">
    <source>
        <dbReference type="EMBL" id="EMI57926.1"/>
    </source>
</evidence>
<dbReference type="RefSeq" id="WP_008674277.1">
    <property type="nucleotide sequence ID" value="NZ_ANOH01000052.1"/>
</dbReference>
<dbReference type="Pfam" id="PF07676">
    <property type="entry name" value="PD40"/>
    <property type="match status" value="1"/>
</dbReference>
<accession>M5UJA4</accession>
<gene>
    <name evidence="2" type="ORF">RSSM_00636</name>
</gene>
<proteinExistence type="predicted"/>
<dbReference type="InterPro" id="IPR011659">
    <property type="entry name" value="WD40"/>
</dbReference>